<dbReference type="RefSeq" id="WP_027841751.1">
    <property type="nucleotide sequence ID" value="NZ_LMTZ01000148.1"/>
</dbReference>
<reference evidence="5 6" key="1">
    <citation type="journal article" date="2015" name="Genome Announc.">
        <title>Draft Genome of the Euendolithic (true boring) Cyanobacterium Mastigocoleus testarum strain BC008.</title>
        <authorList>
            <person name="Guida B.S."/>
            <person name="Garcia-Pichel F."/>
        </authorList>
    </citation>
    <scope>NUCLEOTIDE SEQUENCE [LARGE SCALE GENOMIC DNA]</scope>
    <source>
        <strain evidence="5 6">BC008</strain>
    </source>
</reference>
<protein>
    <submittedName>
        <fullName evidence="5">OstA family protein</fullName>
    </submittedName>
</protein>
<keyword evidence="6" id="KW-1185">Reference proteome</keyword>
<dbReference type="Proteomes" id="UP000053372">
    <property type="component" value="Unassembled WGS sequence"/>
</dbReference>
<organism evidence="5 6">
    <name type="scientific">Mastigocoleus testarum BC008</name>
    <dbReference type="NCBI Taxonomy" id="371196"/>
    <lineage>
        <taxon>Bacteria</taxon>
        <taxon>Bacillati</taxon>
        <taxon>Cyanobacteriota</taxon>
        <taxon>Cyanophyceae</taxon>
        <taxon>Nostocales</taxon>
        <taxon>Hapalosiphonaceae</taxon>
        <taxon>Mastigocoleus</taxon>
    </lineage>
</organism>
<sequence length="174" mass="19318">MKLHYQLSKLQVHRFGLILILPVALVCAMSFDNPLRNSKHPVQLQSAIAQQSGQGQPLQIDGDLIQYDSKTQVATARGNVQMLYKARGIRATAAQAQLFNRERRIVLSGDVYILQNGANSIRAEVVTYLIDEGRFVAQPKANQQVRSVYIVDDANPNSNNTTAAPSTPSFKRRN</sequence>
<evidence type="ECO:0000313" key="5">
    <source>
        <dbReference type="EMBL" id="KST62911.1"/>
    </source>
</evidence>
<evidence type="ECO:0000313" key="4">
    <source>
        <dbReference type="EMBL" id="KST62859.1"/>
    </source>
</evidence>
<evidence type="ECO:0000259" key="3">
    <source>
        <dbReference type="Pfam" id="PF03968"/>
    </source>
</evidence>
<keyword evidence="2" id="KW-1133">Transmembrane helix</keyword>
<dbReference type="Gene3D" id="2.60.450.10">
    <property type="entry name" value="Lipopolysaccharide (LPS) transport protein A like domain"/>
    <property type="match status" value="1"/>
</dbReference>
<accession>A0A0V7ZEQ2</accession>
<keyword evidence="2" id="KW-0812">Transmembrane</keyword>
<dbReference type="InterPro" id="IPR005653">
    <property type="entry name" value="OstA-like_N"/>
</dbReference>
<gene>
    <name evidence="4" type="ORF">BC008_11105</name>
    <name evidence="5" type="ORF">BC008_11390</name>
</gene>
<feature type="compositionally biased region" description="Low complexity" evidence="1">
    <location>
        <begin position="154"/>
        <end position="174"/>
    </location>
</feature>
<evidence type="ECO:0000256" key="1">
    <source>
        <dbReference type="SAM" id="MobiDB-lite"/>
    </source>
</evidence>
<evidence type="ECO:0000313" key="6">
    <source>
        <dbReference type="Proteomes" id="UP000053372"/>
    </source>
</evidence>
<dbReference type="Pfam" id="PF03968">
    <property type="entry name" value="LptD_N"/>
    <property type="match status" value="1"/>
</dbReference>
<keyword evidence="2" id="KW-0472">Membrane</keyword>
<comment type="caution">
    <text evidence="5">The sequence shown here is derived from an EMBL/GenBank/DDBJ whole genome shotgun (WGS) entry which is preliminary data.</text>
</comment>
<feature type="region of interest" description="Disordered" evidence="1">
    <location>
        <begin position="152"/>
        <end position="174"/>
    </location>
</feature>
<feature type="domain" description="Organic solvent tolerance-like N-terminal" evidence="3">
    <location>
        <begin position="85"/>
        <end position="133"/>
    </location>
</feature>
<evidence type="ECO:0000256" key="2">
    <source>
        <dbReference type="SAM" id="Phobius"/>
    </source>
</evidence>
<name>A0A0V7ZEQ2_9CYAN</name>
<dbReference type="EMBL" id="LMTZ01000149">
    <property type="protein sequence ID" value="KST62859.1"/>
    <property type="molecule type" value="Genomic_DNA"/>
</dbReference>
<dbReference type="AlphaFoldDB" id="A0A0V7ZEQ2"/>
<feature type="transmembrane region" description="Helical" evidence="2">
    <location>
        <begin position="12"/>
        <end position="31"/>
    </location>
</feature>
<proteinExistence type="predicted"/>
<dbReference type="OrthoDB" id="462272at2"/>
<dbReference type="EMBL" id="LMTZ01000148">
    <property type="protein sequence ID" value="KST62911.1"/>
    <property type="molecule type" value="Genomic_DNA"/>
</dbReference>